<dbReference type="AlphaFoldDB" id="A0A0F9VXJ8"/>
<organism evidence="1">
    <name type="scientific">marine sediment metagenome</name>
    <dbReference type="NCBI Taxonomy" id="412755"/>
    <lineage>
        <taxon>unclassified sequences</taxon>
        <taxon>metagenomes</taxon>
        <taxon>ecological metagenomes</taxon>
    </lineage>
</organism>
<name>A0A0F9VXJ8_9ZZZZ</name>
<dbReference type="EMBL" id="LAZR01000267">
    <property type="protein sequence ID" value="KKN78186.1"/>
    <property type="molecule type" value="Genomic_DNA"/>
</dbReference>
<reference evidence="1" key="1">
    <citation type="journal article" date="2015" name="Nature">
        <title>Complex archaea that bridge the gap between prokaryotes and eukaryotes.</title>
        <authorList>
            <person name="Spang A."/>
            <person name="Saw J.H."/>
            <person name="Jorgensen S.L."/>
            <person name="Zaremba-Niedzwiedzka K."/>
            <person name="Martijn J."/>
            <person name="Lind A.E."/>
            <person name="van Eijk R."/>
            <person name="Schleper C."/>
            <person name="Guy L."/>
            <person name="Ettema T.J."/>
        </authorList>
    </citation>
    <scope>NUCLEOTIDE SEQUENCE</scope>
</reference>
<sequence>MTATLFGSDKGGIGKDLLTEAYLLASQWHNQNCRLIELETLPRLSRIYPDATHVSITPPTAEAVYQNADIIFEPLDRAAEIWRSENNSVTSLGANVTSSLITWARADGARLLDEGEGMTIAIVLTMNAAAMSAGLGNLYDVGEILPKARRVAVLNDLHGEILERDEQLFSRLRDAQGDARAIETIRIPRCAAPGWGYAQGAGSLRQIAELAPERLVAMGMPEGAARRSMAMITQWIVDGLVRPLETLLPVEVSKKPGRGKGGSSDGG</sequence>
<protein>
    <recommendedName>
        <fullName evidence="2">CobQ/CobB/MinD/ParA nucleotide binding domain-containing protein</fullName>
    </recommendedName>
</protein>
<gene>
    <name evidence="1" type="ORF">LCGC14_0352870</name>
</gene>
<evidence type="ECO:0000313" key="1">
    <source>
        <dbReference type="EMBL" id="KKN78186.1"/>
    </source>
</evidence>
<comment type="caution">
    <text evidence="1">The sequence shown here is derived from an EMBL/GenBank/DDBJ whole genome shotgun (WGS) entry which is preliminary data.</text>
</comment>
<proteinExistence type="predicted"/>
<accession>A0A0F9VXJ8</accession>
<evidence type="ECO:0008006" key="2">
    <source>
        <dbReference type="Google" id="ProtNLM"/>
    </source>
</evidence>